<feature type="transmembrane region" description="Helical" evidence="7">
    <location>
        <begin position="45"/>
        <end position="64"/>
    </location>
</feature>
<keyword evidence="10" id="KW-1185">Reference proteome</keyword>
<dbReference type="PANTHER" id="PTHR30518">
    <property type="entry name" value="ENDOLYTIC MUREIN TRANSGLYCOSYLASE"/>
    <property type="match status" value="1"/>
</dbReference>
<gene>
    <name evidence="7 9" type="primary">mltG</name>
    <name evidence="9" type="ORF">CBW46_018250</name>
</gene>
<keyword evidence="4 7" id="KW-0472">Membrane</keyword>
<reference evidence="9" key="1">
    <citation type="submission" date="2018-06" db="EMBL/GenBank/DDBJ databases">
        <title>Paenibacillus xerothermodurans sp. nov. an extremely dry heat resistant spore forming bacterium isolated from the soil of Cape Canaveral, Florida.</title>
        <authorList>
            <person name="Seuylemezian A."/>
            <person name="Kaur N."/>
            <person name="Patil P."/>
            <person name="Patil P."/>
            <person name="Mayilraj S."/>
            <person name="Vaishampayan P."/>
        </authorList>
    </citation>
    <scope>NUCLEOTIDE SEQUENCE [LARGE SCALE GENOMIC DNA]</scope>
    <source>
        <strain evidence="9">ATCC 27380</strain>
    </source>
</reference>
<evidence type="ECO:0000256" key="5">
    <source>
        <dbReference type="ARBA" id="ARBA00023239"/>
    </source>
</evidence>
<dbReference type="PANTHER" id="PTHR30518:SF2">
    <property type="entry name" value="ENDOLYTIC MUREIN TRANSGLYCOSYLASE"/>
    <property type="match status" value="1"/>
</dbReference>
<dbReference type="Proteomes" id="UP000214746">
    <property type="component" value="Unassembled WGS sequence"/>
</dbReference>
<comment type="subcellular location">
    <subcellularLocation>
        <location evidence="7">Cell membrane</location>
        <topology evidence="7">Single-pass membrane protein</topology>
    </subcellularLocation>
</comment>
<evidence type="ECO:0000256" key="7">
    <source>
        <dbReference type="HAMAP-Rule" id="MF_02065"/>
    </source>
</evidence>
<dbReference type="NCBIfam" id="TIGR00247">
    <property type="entry name" value="endolytic transglycosylase MltG"/>
    <property type="match status" value="1"/>
</dbReference>
<comment type="function">
    <text evidence="7">Functions as a peptidoglycan terminase that cleaves nascent peptidoglycan strands endolytically to terminate their elongation.</text>
</comment>
<name>A0A2W1N7B8_PAEXE</name>
<evidence type="ECO:0000256" key="8">
    <source>
        <dbReference type="SAM" id="MobiDB-lite"/>
    </source>
</evidence>
<feature type="site" description="Important for catalytic activity" evidence="7">
    <location>
        <position position="270"/>
    </location>
</feature>
<evidence type="ECO:0000256" key="3">
    <source>
        <dbReference type="ARBA" id="ARBA00022989"/>
    </source>
</evidence>
<evidence type="ECO:0000256" key="2">
    <source>
        <dbReference type="ARBA" id="ARBA00022692"/>
    </source>
</evidence>
<dbReference type="GO" id="GO:0008932">
    <property type="term" value="F:lytic endotransglycosylase activity"/>
    <property type="evidence" value="ECO:0007669"/>
    <property type="project" value="UniProtKB-UniRule"/>
</dbReference>
<evidence type="ECO:0000256" key="1">
    <source>
        <dbReference type="ARBA" id="ARBA00022475"/>
    </source>
</evidence>
<dbReference type="Gene3D" id="3.30.1490.480">
    <property type="entry name" value="Endolytic murein transglycosylase"/>
    <property type="match status" value="1"/>
</dbReference>
<keyword evidence="1 7" id="KW-1003">Cell membrane</keyword>
<evidence type="ECO:0000256" key="6">
    <source>
        <dbReference type="ARBA" id="ARBA00023316"/>
    </source>
</evidence>
<feature type="region of interest" description="Disordered" evidence="8">
    <location>
        <begin position="376"/>
        <end position="398"/>
    </location>
</feature>
<dbReference type="HAMAP" id="MF_02065">
    <property type="entry name" value="MltG"/>
    <property type="match status" value="1"/>
</dbReference>
<dbReference type="CDD" id="cd08010">
    <property type="entry name" value="MltG_like"/>
    <property type="match status" value="1"/>
</dbReference>
<dbReference type="EMBL" id="NHRJ02000016">
    <property type="protein sequence ID" value="PZE19480.1"/>
    <property type="molecule type" value="Genomic_DNA"/>
</dbReference>
<keyword evidence="3 7" id="KW-1133">Transmembrane helix</keyword>
<comment type="catalytic activity">
    <reaction evidence="7">
        <text>a peptidoglycan chain = a peptidoglycan chain with N-acetyl-1,6-anhydromuramyl-[peptide] at the reducing end + a peptidoglycan chain with N-acetylglucosamine at the non-reducing end.</text>
        <dbReference type="EC" id="4.2.2.29"/>
    </reaction>
</comment>
<dbReference type="EC" id="4.2.2.29" evidence="7"/>
<proteinExistence type="inferred from homology"/>
<evidence type="ECO:0000313" key="9">
    <source>
        <dbReference type="EMBL" id="PZE19480.1"/>
    </source>
</evidence>
<keyword evidence="2 7" id="KW-0812">Transmembrane</keyword>
<feature type="compositionally biased region" description="Polar residues" evidence="8">
    <location>
        <begin position="378"/>
        <end position="392"/>
    </location>
</feature>
<accession>A0A2W1N7B8</accession>
<dbReference type="OrthoDB" id="9814591at2"/>
<keyword evidence="6 7" id="KW-0961">Cell wall biogenesis/degradation</keyword>
<evidence type="ECO:0000256" key="4">
    <source>
        <dbReference type="ARBA" id="ARBA00023136"/>
    </source>
</evidence>
<keyword evidence="5 7" id="KW-0456">Lyase</keyword>
<dbReference type="Pfam" id="PF02618">
    <property type="entry name" value="YceG"/>
    <property type="match status" value="1"/>
</dbReference>
<dbReference type="GO" id="GO:0009252">
    <property type="term" value="P:peptidoglycan biosynthetic process"/>
    <property type="evidence" value="ECO:0007669"/>
    <property type="project" value="UniProtKB-UniRule"/>
</dbReference>
<protein>
    <recommendedName>
        <fullName evidence="7">Endolytic murein transglycosylase</fullName>
        <ecNumber evidence="7">4.2.2.29</ecNumber>
    </recommendedName>
    <alternativeName>
        <fullName evidence="7">Peptidoglycan lytic transglycosylase</fullName>
    </alternativeName>
    <alternativeName>
        <fullName evidence="7">Peptidoglycan polymerization terminase</fullName>
    </alternativeName>
</protein>
<evidence type="ECO:0000313" key="10">
    <source>
        <dbReference type="Proteomes" id="UP000214746"/>
    </source>
</evidence>
<comment type="caution">
    <text evidence="9">The sequence shown here is derived from an EMBL/GenBank/DDBJ whole genome shotgun (WGS) entry which is preliminary data.</text>
</comment>
<dbReference type="GO" id="GO:0071555">
    <property type="term" value="P:cell wall organization"/>
    <property type="evidence" value="ECO:0007669"/>
    <property type="project" value="UniProtKB-KW"/>
</dbReference>
<sequence>MHKQTATGVHELSGDNSALFHCYRPPSLRRGNVVAGKKVTVIKRLFVIAAIIVIVSAAGVALYVRQSLQPPPAASEAVQVSVPAGSGSANIAQILQQQGLIRDARVFAYYLKLTNEGHKFQAGEYQMTPGMPLDEIIDMLNKGLVVKQQGIQLTVPEGFTVAQIADKVGQQFGKDPAAFIQAAQQYQGFTAKVFKEIPANDQLRSRLEGYLFPETYEWKQDITMEQVIDQMMLELDKKLAMLPESWREDMAARGQNFHQMMTIASLIEREVAIEEERPLVSSVIHNRLEKGMPLQIDATVQYMFDKQKERLFEKDLQLESPYNTYLNTGLPPGPIASPSLSSIKAAIYPAESNYFFYVTKKDGTKGHLFGETFEQHRQNNAASKKNGNIQETPDSEGS</sequence>
<organism evidence="9 10">
    <name type="scientific">Paenibacillus xerothermodurans</name>
    <dbReference type="NCBI Taxonomy" id="1977292"/>
    <lineage>
        <taxon>Bacteria</taxon>
        <taxon>Bacillati</taxon>
        <taxon>Bacillota</taxon>
        <taxon>Bacilli</taxon>
        <taxon>Bacillales</taxon>
        <taxon>Paenibacillaceae</taxon>
        <taxon>Paenibacillus</taxon>
    </lineage>
</organism>
<dbReference type="InterPro" id="IPR003770">
    <property type="entry name" value="MLTG-like"/>
</dbReference>
<comment type="similarity">
    <text evidence="7">Belongs to the transglycosylase MltG family.</text>
</comment>
<dbReference type="AlphaFoldDB" id="A0A2W1N7B8"/>
<dbReference type="GO" id="GO:0005886">
    <property type="term" value="C:plasma membrane"/>
    <property type="evidence" value="ECO:0007669"/>
    <property type="project" value="UniProtKB-SubCell"/>
</dbReference>